<name>A0A2N4TX61_RALPI</name>
<dbReference type="FunFam" id="3.40.30.10:FF:000001">
    <property type="entry name" value="Thioredoxin"/>
    <property type="match status" value="1"/>
</dbReference>
<dbReference type="CDD" id="cd02947">
    <property type="entry name" value="TRX_family"/>
    <property type="match status" value="1"/>
</dbReference>
<dbReference type="InterPro" id="IPR019734">
    <property type="entry name" value="TPR_rpt"/>
</dbReference>
<evidence type="ECO:0000256" key="7">
    <source>
        <dbReference type="PROSITE-ProRule" id="PRU00339"/>
    </source>
</evidence>
<dbReference type="Gene3D" id="3.40.30.10">
    <property type="entry name" value="Glutaredoxin"/>
    <property type="match status" value="1"/>
</dbReference>
<evidence type="ECO:0000259" key="8">
    <source>
        <dbReference type="PROSITE" id="PS51352"/>
    </source>
</evidence>
<keyword evidence="4" id="KW-1015">Disulfide bond</keyword>
<dbReference type="InterPro" id="IPR036249">
    <property type="entry name" value="Thioredoxin-like_sf"/>
</dbReference>
<proteinExistence type="inferred from homology"/>
<dbReference type="OrthoDB" id="9790390at2"/>
<evidence type="ECO:0000256" key="5">
    <source>
        <dbReference type="ARBA" id="ARBA00023284"/>
    </source>
</evidence>
<dbReference type="Pfam" id="PF14561">
    <property type="entry name" value="TPR_20"/>
    <property type="match status" value="1"/>
</dbReference>
<reference evidence="9 10" key="1">
    <citation type="submission" date="2017-12" db="EMBL/GenBank/DDBJ databases">
        <title>Draft genome sequence of Ralstonia pickettii 52.</title>
        <authorList>
            <person name="Zheng B."/>
        </authorList>
    </citation>
    <scope>NUCLEOTIDE SEQUENCE [LARGE SCALE GENOMIC DNA]</scope>
    <source>
        <strain evidence="9 10">52</strain>
    </source>
</reference>
<dbReference type="InterPro" id="IPR013766">
    <property type="entry name" value="Thioredoxin_domain"/>
</dbReference>
<keyword evidence="3" id="KW-0249">Electron transport</keyword>
<dbReference type="PROSITE" id="PS51352">
    <property type="entry name" value="THIOREDOXIN_2"/>
    <property type="match status" value="1"/>
</dbReference>
<dbReference type="Gene3D" id="1.25.40.10">
    <property type="entry name" value="Tetratricopeptide repeat domain"/>
    <property type="match status" value="2"/>
</dbReference>
<protein>
    <recommendedName>
        <fullName evidence="6">Thioredoxin</fullName>
    </recommendedName>
</protein>
<evidence type="ECO:0000313" key="10">
    <source>
        <dbReference type="Proteomes" id="UP000234456"/>
    </source>
</evidence>
<dbReference type="SMART" id="SM00028">
    <property type="entry name" value="TPR"/>
    <property type="match status" value="2"/>
</dbReference>
<dbReference type="SUPFAM" id="SSF52833">
    <property type="entry name" value="Thioredoxin-like"/>
    <property type="match status" value="1"/>
</dbReference>
<dbReference type="Proteomes" id="UP000234456">
    <property type="component" value="Unassembled WGS sequence"/>
</dbReference>
<keyword evidence="2" id="KW-0813">Transport</keyword>
<dbReference type="EMBL" id="PKQE01000001">
    <property type="protein sequence ID" value="PLC44281.1"/>
    <property type="molecule type" value="Genomic_DNA"/>
</dbReference>
<dbReference type="PROSITE" id="PS50005">
    <property type="entry name" value="TPR"/>
    <property type="match status" value="1"/>
</dbReference>
<accession>A0A2N4TX61</accession>
<dbReference type="NCBIfam" id="TIGR01068">
    <property type="entry name" value="thioredoxin"/>
    <property type="match status" value="1"/>
</dbReference>
<dbReference type="PROSITE" id="PS00194">
    <property type="entry name" value="THIOREDOXIN_1"/>
    <property type="match status" value="1"/>
</dbReference>
<feature type="domain" description="Thioredoxin" evidence="8">
    <location>
        <begin position="1"/>
        <end position="107"/>
    </location>
</feature>
<dbReference type="GO" id="GO:0005829">
    <property type="term" value="C:cytosol"/>
    <property type="evidence" value="ECO:0007669"/>
    <property type="project" value="TreeGrafter"/>
</dbReference>
<dbReference type="InterPro" id="IPR005746">
    <property type="entry name" value="Thioredoxin"/>
</dbReference>
<dbReference type="PANTHER" id="PTHR45663:SF11">
    <property type="entry name" value="GEO12009P1"/>
    <property type="match status" value="1"/>
</dbReference>
<dbReference type="InterPro" id="IPR011990">
    <property type="entry name" value="TPR-like_helical_dom_sf"/>
</dbReference>
<dbReference type="PRINTS" id="PR00421">
    <property type="entry name" value="THIOREDOXIN"/>
</dbReference>
<evidence type="ECO:0000256" key="4">
    <source>
        <dbReference type="ARBA" id="ARBA00023157"/>
    </source>
</evidence>
<keyword evidence="5" id="KW-0676">Redox-active center</keyword>
<evidence type="ECO:0000256" key="2">
    <source>
        <dbReference type="ARBA" id="ARBA00022448"/>
    </source>
</evidence>
<dbReference type="PANTHER" id="PTHR45663">
    <property type="entry name" value="GEO12009P1"/>
    <property type="match status" value="1"/>
</dbReference>
<dbReference type="GO" id="GO:0006950">
    <property type="term" value="P:response to stress"/>
    <property type="evidence" value="ECO:0007669"/>
    <property type="project" value="UniProtKB-ARBA"/>
</dbReference>
<dbReference type="Pfam" id="PF14559">
    <property type="entry name" value="TPR_19"/>
    <property type="match status" value="1"/>
</dbReference>
<evidence type="ECO:0000256" key="3">
    <source>
        <dbReference type="ARBA" id="ARBA00022982"/>
    </source>
</evidence>
<sequence>MSDITSQNFAQEVIETSRQIPVLVDFWAPWCGPCRTLGPMLEKLEAEYAGKWKLAKINSDENPELSAQFHVRSIPYVVAFVDGKPVDQFVGVLPEAQLRAFLDRVIPQPAEVAYREGLAASQAGETAHAREAFQNALAFDPGFDAARFALVNLLLDTGDAHAAQDEFALLSPKAPQDERYAPLQTRLRATERADTLPDAGALRTVVEAQPDNLQARLDLAQQYIAGQDYEAALEQLLAIVERDRAFRDDIARKTMVSVFDMMRDAPQAVSHWRRQLASKLN</sequence>
<organism evidence="9 10">
    <name type="scientific">Ralstonia pickettii</name>
    <name type="common">Burkholderia pickettii</name>
    <dbReference type="NCBI Taxonomy" id="329"/>
    <lineage>
        <taxon>Bacteria</taxon>
        <taxon>Pseudomonadati</taxon>
        <taxon>Pseudomonadota</taxon>
        <taxon>Betaproteobacteria</taxon>
        <taxon>Burkholderiales</taxon>
        <taxon>Burkholderiaceae</taxon>
        <taxon>Ralstonia</taxon>
    </lineage>
</organism>
<feature type="repeat" description="TPR" evidence="7">
    <location>
        <begin position="110"/>
        <end position="143"/>
    </location>
</feature>
<comment type="similarity">
    <text evidence="1">Belongs to the thioredoxin family.</text>
</comment>
<dbReference type="InterPro" id="IPR017937">
    <property type="entry name" value="Thioredoxin_CS"/>
</dbReference>
<dbReference type="RefSeq" id="WP_102064749.1">
    <property type="nucleotide sequence ID" value="NZ_PKQE01000001.1"/>
</dbReference>
<evidence type="ECO:0000256" key="1">
    <source>
        <dbReference type="ARBA" id="ARBA00008987"/>
    </source>
</evidence>
<gene>
    <name evidence="9" type="primary">trxA</name>
    <name evidence="9" type="ORF">C0Q88_06200</name>
</gene>
<dbReference type="SUPFAM" id="SSF48452">
    <property type="entry name" value="TPR-like"/>
    <property type="match status" value="1"/>
</dbReference>
<dbReference type="AlphaFoldDB" id="A0A2N4TX61"/>
<evidence type="ECO:0000256" key="6">
    <source>
        <dbReference type="NCBIfam" id="TIGR01068"/>
    </source>
</evidence>
<dbReference type="GO" id="GO:0015035">
    <property type="term" value="F:protein-disulfide reductase activity"/>
    <property type="evidence" value="ECO:0007669"/>
    <property type="project" value="UniProtKB-UniRule"/>
</dbReference>
<evidence type="ECO:0000313" key="9">
    <source>
        <dbReference type="EMBL" id="PLC44281.1"/>
    </source>
</evidence>
<keyword evidence="7" id="KW-0802">TPR repeat</keyword>
<dbReference type="GO" id="GO:0045454">
    <property type="term" value="P:cell redox homeostasis"/>
    <property type="evidence" value="ECO:0007669"/>
    <property type="project" value="TreeGrafter"/>
</dbReference>
<dbReference type="Pfam" id="PF00085">
    <property type="entry name" value="Thioredoxin"/>
    <property type="match status" value="1"/>
</dbReference>
<comment type="caution">
    <text evidence="9">The sequence shown here is derived from an EMBL/GenBank/DDBJ whole genome shotgun (WGS) entry which is preliminary data.</text>
</comment>